<keyword evidence="8" id="KW-1185">Reference proteome</keyword>
<evidence type="ECO:0000256" key="1">
    <source>
        <dbReference type="ARBA" id="ARBA00004141"/>
    </source>
</evidence>
<keyword evidence="3 6" id="KW-0812">Transmembrane</keyword>
<feature type="transmembrane region" description="Helical" evidence="6">
    <location>
        <begin position="114"/>
        <end position="138"/>
    </location>
</feature>
<evidence type="ECO:0000256" key="6">
    <source>
        <dbReference type="RuleBase" id="RU367008"/>
    </source>
</evidence>
<sequence length="139" mass="15007">MAKKRKQAAGIDNKNKIDMDDYTAVSVSNSTLPITTECDPTTHQNTIRSAHQFTFDHHLTSKITQMAWDDGTGFAPDLPTHLHSSIGFALLASAFGLGFLFTTLPKTGFPTTELIPALMASLLTGFGVVFLFNAAGVYV</sequence>
<dbReference type="EMBL" id="PKSL01000056">
    <property type="protein sequence ID" value="POW09305.1"/>
    <property type="molecule type" value="Genomic_DNA"/>
</dbReference>
<comment type="similarity">
    <text evidence="2 6">Belongs to the OST5 family.</text>
</comment>
<comment type="function">
    <text evidence="6">Subunit of the oligosaccharyl transferase (OST) complex that catalyzes the initial transfer of a defined glycan (Glc(3)Man(9)GlcNAc(2) in eukaryotes) from the lipid carrier dolichol-pyrophosphate to an asparagine residue within an Asn-X-Ser/Thr consensus motif in nascent polypeptide chains, the first step in protein N-glycosylation. N-glycosylation occurs cotranslationally and the complex associates with the Sec61 complex at the channel-forming translocon complex that mediates protein translocation across the endoplasmic reticulum (ER). All subunits are required for a maximal enzyme activity.</text>
</comment>
<dbReference type="GO" id="GO:0008250">
    <property type="term" value="C:oligosaccharyltransferase complex"/>
    <property type="evidence" value="ECO:0007669"/>
    <property type="project" value="UniProtKB-UniRule"/>
</dbReference>
<evidence type="ECO:0000256" key="4">
    <source>
        <dbReference type="ARBA" id="ARBA00022989"/>
    </source>
</evidence>
<feature type="transmembrane region" description="Helical" evidence="6">
    <location>
        <begin position="82"/>
        <end position="102"/>
    </location>
</feature>
<dbReference type="InterPro" id="IPR007915">
    <property type="entry name" value="TMEM258/Ost5"/>
</dbReference>
<gene>
    <name evidence="7" type="ORF">PSTT_06882</name>
</gene>
<protein>
    <recommendedName>
        <fullName evidence="6">Dolichyl-diphosphooligosaccharide-protein glycosyltransferase subunit OST5</fullName>
    </recommendedName>
</protein>
<evidence type="ECO:0000313" key="7">
    <source>
        <dbReference type="EMBL" id="POW09305.1"/>
    </source>
</evidence>
<dbReference type="GO" id="GO:0006487">
    <property type="term" value="P:protein N-linked glycosylation"/>
    <property type="evidence" value="ECO:0007669"/>
    <property type="project" value="UniProtKB-UniRule"/>
</dbReference>
<dbReference type="AlphaFoldDB" id="A0A2S4VIJ4"/>
<comment type="subcellular location">
    <subcellularLocation>
        <location evidence="1 6">Membrane</location>
        <topology evidence="1 6">Multi-pass membrane protein</topology>
    </subcellularLocation>
</comment>
<reference evidence="7" key="1">
    <citation type="submission" date="2017-12" db="EMBL/GenBank/DDBJ databases">
        <title>Gene loss provides genomic basis for host adaptation in cereal stripe rust fungi.</title>
        <authorList>
            <person name="Xia C."/>
        </authorList>
    </citation>
    <scope>NUCLEOTIDE SEQUENCE [LARGE SCALE GENOMIC DNA]</scope>
    <source>
        <strain evidence="7">93-210</strain>
    </source>
</reference>
<keyword evidence="5 6" id="KW-0472">Membrane</keyword>
<name>A0A2S4VIJ4_9BASI</name>
<organism evidence="7 8">
    <name type="scientific">Puccinia striiformis</name>
    <dbReference type="NCBI Taxonomy" id="27350"/>
    <lineage>
        <taxon>Eukaryota</taxon>
        <taxon>Fungi</taxon>
        <taxon>Dikarya</taxon>
        <taxon>Basidiomycota</taxon>
        <taxon>Pucciniomycotina</taxon>
        <taxon>Pucciniomycetes</taxon>
        <taxon>Pucciniales</taxon>
        <taxon>Pucciniaceae</taxon>
        <taxon>Puccinia</taxon>
    </lineage>
</organism>
<dbReference type="Pfam" id="PF05251">
    <property type="entry name" value="Ost5"/>
    <property type="match status" value="1"/>
</dbReference>
<proteinExistence type="inferred from homology"/>
<dbReference type="VEuPathDB" id="FungiDB:PSHT_05285"/>
<dbReference type="VEuPathDB" id="FungiDB:PSTT_06882"/>
<dbReference type="Proteomes" id="UP000239156">
    <property type="component" value="Unassembled WGS sequence"/>
</dbReference>
<comment type="caution">
    <text evidence="7">The sequence shown here is derived from an EMBL/GenBank/DDBJ whole genome shotgun (WGS) entry which is preliminary data.</text>
</comment>
<evidence type="ECO:0000313" key="8">
    <source>
        <dbReference type="Proteomes" id="UP000239156"/>
    </source>
</evidence>
<keyword evidence="4 6" id="KW-1133">Transmembrane helix</keyword>
<evidence type="ECO:0000256" key="3">
    <source>
        <dbReference type="ARBA" id="ARBA00022692"/>
    </source>
</evidence>
<comment type="subunit">
    <text evidence="6">Component of the oligosaccharyltransferase (OST) complex.</text>
</comment>
<accession>A0A2S4VIJ4</accession>
<evidence type="ECO:0000256" key="2">
    <source>
        <dbReference type="ARBA" id="ARBA00009825"/>
    </source>
</evidence>
<evidence type="ECO:0000256" key="5">
    <source>
        <dbReference type="ARBA" id="ARBA00023136"/>
    </source>
</evidence>